<evidence type="ECO:0000313" key="3">
    <source>
        <dbReference type="Proteomes" id="UP000324222"/>
    </source>
</evidence>
<gene>
    <name evidence="2" type="ORF">E2C01_016847</name>
</gene>
<dbReference type="AlphaFoldDB" id="A0A5B7DRV5"/>
<evidence type="ECO:0000313" key="2">
    <source>
        <dbReference type="EMBL" id="MPC23784.1"/>
    </source>
</evidence>
<comment type="caution">
    <text evidence="2">The sequence shown here is derived from an EMBL/GenBank/DDBJ whole genome shotgun (WGS) entry which is preliminary data.</text>
</comment>
<feature type="region of interest" description="Disordered" evidence="1">
    <location>
        <begin position="32"/>
        <end position="68"/>
    </location>
</feature>
<keyword evidence="3" id="KW-1185">Reference proteome</keyword>
<sequence>MWLGTGGAGEEQVAWVYTRPLGSSRTLVMVDEDKDDGEKPQAHHEGEDDGNDRTVHNIEQRLEFPRVA</sequence>
<evidence type="ECO:0000256" key="1">
    <source>
        <dbReference type="SAM" id="MobiDB-lite"/>
    </source>
</evidence>
<proteinExistence type="predicted"/>
<dbReference type="Proteomes" id="UP000324222">
    <property type="component" value="Unassembled WGS sequence"/>
</dbReference>
<organism evidence="2 3">
    <name type="scientific">Portunus trituberculatus</name>
    <name type="common">Swimming crab</name>
    <name type="synonym">Neptunus trituberculatus</name>
    <dbReference type="NCBI Taxonomy" id="210409"/>
    <lineage>
        <taxon>Eukaryota</taxon>
        <taxon>Metazoa</taxon>
        <taxon>Ecdysozoa</taxon>
        <taxon>Arthropoda</taxon>
        <taxon>Crustacea</taxon>
        <taxon>Multicrustacea</taxon>
        <taxon>Malacostraca</taxon>
        <taxon>Eumalacostraca</taxon>
        <taxon>Eucarida</taxon>
        <taxon>Decapoda</taxon>
        <taxon>Pleocyemata</taxon>
        <taxon>Brachyura</taxon>
        <taxon>Eubrachyura</taxon>
        <taxon>Portunoidea</taxon>
        <taxon>Portunidae</taxon>
        <taxon>Portuninae</taxon>
        <taxon>Portunus</taxon>
    </lineage>
</organism>
<accession>A0A5B7DRV5</accession>
<protein>
    <submittedName>
        <fullName evidence="2">Uncharacterized protein</fullName>
    </submittedName>
</protein>
<name>A0A5B7DRV5_PORTR</name>
<reference evidence="2 3" key="1">
    <citation type="submission" date="2019-05" db="EMBL/GenBank/DDBJ databases">
        <title>Another draft genome of Portunus trituberculatus and its Hox gene families provides insights of decapod evolution.</title>
        <authorList>
            <person name="Jeong J.-H."/>
            <person name="Song I."/>
            <person name="Kim S."/>
            <person name="Choi T."/>
            <person name="Kim D."/>
            <person name="Ryu S."/>
            <person name="Kim W."/>
        </authorList>
    </citation>
    <scope>NUCLEOTIDE SEQUENCE [LARGE SCALE GENOMIC DNA]</scope>
    <source>
        <tissue evidence="2">Muscle</tissue>
    </source>
</reference>
<dbReference type="EMBL" id="VSRR010001252">
    <property type="protein sequence ID" value="MPC23784.1"/>
    <property type="molecule type" value="Genomic_DNA"/>
</dbReference>
<feature type="compositionally biased region" description="Basic and acidic residues" evidence="1">
    <location>
        <begin position="36"/>
        <end position="68"/>
    </location>
</feature>